<dbReference type="Proteomes" id="UP000264062">
    <property type="component" value="Unassembled WGS sequence"/>
</dbReference>
<dbReference type="Pfam" id="PF02321">
    <property type="entry name" value="OEP"/>
    <property type="match status" value="1"/>
</dbReference>
<dbReference type="EMBL" id="DMZY01000205">
    <property type="protein sequence ID" value="HAV92910.1"/>
    <property type="molecule type" value="Genomic_DNA"/>
</dbReference>
<gene>
    <name evidence="9" type="ORF">DCW38_07015</name>
</gene>
<dbReference type="GO" id="GO:0015288">
    <property type="term" value="F:porin activity"/>
    <property type="evidence" value="ECO:0007669"/>
    <property type="project" value="TreeGrafter"/>
</dbReference>
<keyword evidence="5" id="KW-0812">Transmembrane</keyword>
<evidence type="ECO:0000256" key="2">
    <source>
        <dbReference type="ARBA" id="ARBA00007613"/>
    </source>
</evidence>
<keyword evidence="4" id="KW-1134">Transmembrane beta strand</keyword>
<evidence type="ECO:0000256" key="6">
    <source>
        <dbReference type="ARBA" id="ARBA00023136"/>
    </source>
</evidence>
<comment type="subcellular location">
    <subcellularLocation>
        <location evidence="1">Cell outer membrane</location>
    </subcellularLocation>
</comment>
<evidence type="ECO:0000256" key="8">
    <source>
        <dbReference type="SAM" id="SignalP"/>
    </source>
</evidence>
<dbReference type="GO" id="GO:1990281">
    <property type="term" value="C:efflux pump complex"/>
    <property type="evidence" value="ECO:0007669"/>
    <property type="project" value="TreeGrafter"/>
</dbReference>
<dbReference type="InterPro" id="IPR051906">
    <property type="entry name" value="TolC-like"/>
</dbReference>
<protein>
    <recommendedName>
        <fullName evidence="11">TolC family protein</fullName>
    </recommendedName>
</protein>
<comment type="caution">
    <text evidence="9">The sequence shown here is derived from an EMBL/GenBank/DDBJ whole genome shotgun (WGS) entry which is preliminary data.</text>
</comment>
<feature type="signal peptide" evidence="8">
    <location>
        <begin position="1"/>
        <end position="20"/>
    </location>
</feature>
<name>A0A350HBJ4_UNCW3</name>
<dbReference type="PANTHER" id="PTHR30026">
    <property type="entry name" value="OUTER MEMBRANE PROTEIN TOLC"/>
    <property type="match status" value="1"/>
</dbReference>
<evidence type="ECO:0000256" key="7">
    <source>
        <dbReference type="ARBA" id="ARBA00023237"/>
    </source>
</evidence>
<evidence type="ECO:0000256" key="4">
    <source>
        <dbReference type="ARBA" id="ARBA00022452"/>
    </source>
</evidence>
<evidence type="ECO:0000256" key="3">
    <source>
        <dbReference type="ARBA" id="ARBA00022448"/>
    </source>
</evidence>
<sequence length="411" mass="46784">MKKILCISSVLILISMFLTAETTLDDALMKSKIGSLEFKQIVLDRDLQNKALLQSLPSILPYVNYTLSADSSDMSQWSYRQSLSLSQKLFDIPVFISLFTNKEYTDIANCVYLKGVYTLSQNVIEQYFTLLEYQMRLDLDTLLLSRENDNMKKGESQFNAGLISENDYLTLKSNYFNVMYSYKTDQNGYDVALSDFKTLSGIDSPEKLADVDSIPLFEISAFEPENIIGNIPEYIISQKTYSISVADEASSVSEFVPKVSLNLSYGLSDSTLNLDVSRFQNEASFGAGISVSFPVFTGFSRTLNVIDKSYSRKSAHIDFLKTKQALLLELDNLQSRVSWTTDLYESAKSGYEAAKNVFSKSQKLYEAGEISTIDYITYQKAYLESSINFIKAKKEVYKLYYRYLYLLRRKP</sequence>
<evidence type="ECO:0000256" key="1">
    <source>
        <dbReference type="ARBA" id="ARBA00004442"/>
    </source>
</evidence>
<reference evidence="9 10" key="1">
    <citation type="journal article" date="2018" name="Nat. Biotechnol.">
        <title>A standardized bacterial taxonomy based on genome phylogeny substantially revises the tree of life.</title>
        <authorList>
            <person name="Parks D.H."/>
            <person name="Chuvochina M."/>
            <person name="Waite D.W."/>
            <person name="Rinke C."/>
            <person name="Skarshewski A."/>
            <person name="Chaumeil P.A."/>
            <person name="Hugenholtz P."/>
        </authorList>
    </citation>
    <scope>NUCLEOTIDE SEQUENCE [LARGE SCALE GENOMIC DNA]</scope>
    <source>
        <strain evidence="9">UBA9956</strain>
    </source>
</reference>
<keyword evidence="8" id="KW-0732">Signal</keyword>
<evidence type="ECO:0000313" key="10">
    <source>
        <dbReference type="Proteomes" id="UP000264062"/>
    </source>
</evidence>
<organism evidence="9 10">
    <name type="scientific">candidate division WOR-3 bacterium</name>
    <dbReference type="NCBI Taxonomy" id="2052148"/>
    <lineage>
        <taxon>Bacteria</taxon>
        <taxon>Bacteria division WOR-3</taxon>
    </lineage>
</organism>
<keyword evidence="6" id="KW-0472">Membrane</keyword>
<dbReference type="GO" id="GO:0009279">
    <property type="term" value="C:cell outer membrane"/>
    <property type="evidence" value="ECO:0007669"/>
    <property type="project" value="UniProtKB-SubCell"/>
</dbReference>
<dbReference type="SUPFAM" id="SSF56954">
    <property type="entry name" value="Outer membrane efflux proteins (OEP)"/>
    <property type="match status" value="1"/>
</dbReference>
<feature type="chain" id="PRO_5016617795" description="TolC family protein" evidence="8">
    <location>
        <begin position="21"/>
        <end position="411"/>
    </location>
</feature>
<dbReference type="PANTHER" id="PTHR30026:SF20">
    <property type="entry name" value="OUTER MEMBRANE PROTEIN TOLC"/>
    <property type="match status" value="1"/>
</dbReference>
<evidence type="ECO:0008006" key="11">
    <source>
        <dbReference type="Google" id="ProtNLM"/>
    </source>
</evidence>
<dbReference type="AlphaFoldDB" id="A0A350HBJ4"/>
<dbReference type="InterPro" id="IPR003423">
    <property type="entry name" value="OMP_efflux"/>
</dbReference>
<accession>A0A350HBJ4</accession>
<dbReference type="Gene3D" id="1.20.1600.10">
    <property type="entry name" value="Outer membrane efflux proteins (OEP)"/>
    <property type="match status" value="1"/>
</dbReference>
<evidence type="ECO:0000313" key="9">
    <source>
        <dbReference type="EMBL" id="HAV92910.1"/>
    </source>
</evidence>
<comment type="similarity">
    <text evidence="2">Belongs to the outer membrane factor (OMF) (TC 1.B.17) family.</text>
</comment>
<evidence type="ECO:0000256" key="5">
    <source>
        <dbReference type="ARBA" id="ARBA00022692"/>
    </source>
</evidence>
<keyword evidence="3" id="KW-0813">Transport</keyword>
<keyword evidence="7" id="KW-0998">Cell outer membrane</keyword>
<proteinExistence type="inferred from homology"/>
<dbReference type="GO" id="GO:0015562">
    <property type="term" value="F:efflux transmembrane transporter activity"/>
    <property type="evidence" value="ECO:0007669"/>
    <property type="project" value="InterPro"/>
</dbReference>